<sequence>RSGQEAISILKSSSRSIMEWLMCILGLRMSARKMQLVGRPRSSKLPMLTRRLRFLTIPRCTSLKQVGQRNLLTRVMQAMVLEQRRNLGCKLFWTHLSVKRTPMALVTSSLNTLTSLGRMLNLEELRDGEVCSRPIVLSSMSRYQTASLPRMHAMVRSSLLSGY</sequence>
<accession>G1K017</accession>
<dbReference type="EMBL" id="JO124047">
    <property type="protein sequence ID" value="AEK06438.1"/>
    <property type="molecule type" value="mRNA"/>
</dbReference>
<organism evidence="1">
    <name type="scientific">Macrolepiota albuminosa</name>
    <dbReference type="NCBI Taxonomy" id="79931"/>
    <lineage>
        <taxon>Eukaryota</taxon>
        <taxon>Fungi</taxon>
        <taxon>Dikarya</taxon>
        <taxon>Basidiomycota</taxon>
        <taxon>Agaricomycotina</taxon>
        <taxon>Agaricomycetes</taxon>
        <taxon>Agaricomycetidae</taxon>
        <taxon>Agaricales</taxon>
        <taxon>Agaricineae</taxon>
        <taxon>Agaricaceae</taxon>
        <taxon>Macrolepiota</taxon>
    </lineage>
</organism>
<feature type="non-terminal residue" evidence="1">
    <location>
        <position position="163"/>
    </location>
</feature>
<name>G1K017_9AGAR</name>
<proteinExistence type="evidence at transcript level"/>
<reference evidence="1" key="1">
    <citation type="submission" date="2011-07" db="EMBL/GenBank/DDBJ databases">
        <title>Transcriptome analysis of Termitomyces albuminosus reveals the biodegradation of lignocellulose.</title>
        <authorList>
            <person name="Yang F."/>
            <person name="Zhao S.J."/>
            <person name="Huang Z.X."/>
            <person name="Xu B."/>
            <person name="Yang Y.J."/>
            <person name="Tang X.H."/>
            <person name="Li J.J."/>
            <person name="Wang F."/>
            <person name="Peng M.Z."/>
        </authorList>
    </citation>
    <scope>NUCLEOTIDE SEQUENCE</scope>
    <source>
        <tissue evidence="1">Fruit body</tissue>
    </source>
</reference>
<keyword evidence="1" id="KW-0378">Hydrolase</keyword>
<protein>
    <submittedName>
        <fullName evidence="1">Glycoside hydrolase family 17 protein</fullName>
    </submittedName>
</protein>
<dbReference type="AlphaFoldDB" id="G1K017"/>
<feature type="non-terminal residue" evidence="1">
    <location>
        <position position="1"/>
    </location>
</feature>
<dbReference type="GO" id="GO:0016787">
    <property type="term" value="F:hydrolase activity"/>
    <property type="evidence" value="ECO:0007669"/>
    <property type="project" value="UniProtKB-KW"/>
</dbReference>
<evidence type="ECO:0000313" key="1">
    <source>
        <dbReference type="EMBL" id="AEK06438.1"/>
    </source>
</evidence>